<comment type="caution">
    <text evidence="1">The sequence shown here is derived from an EMBL/GenBank/DDBJ whole genome shotgun (WGS) entry which is preliminary data.</text>
</comment>
<protein>
    <submittedName>
        <fullName evidence="1">Uncharacterized protein</fullName>
    </submittedName>
</protein>
<evidence type="ECO:0000313" key="1">
    <source>
        <dbReference type="EMBL" id="CAJ0591730.1"/>
    </source>
</evidence>
<proteinExistence type="predicted"/>
<organism evidence="1 2">
    <name type="scientific">Cylicocyclus nassatus</name>
    <name type="common">Nematode worm</name>
    <dbReference type="NCBI Taxonomy" id="53992"/>
    <lineage>
        <taxon>Eukaryota</taxon>
        <taxon>Metazoa</taxon>
        <taxon>Ecdysozoa</taxon>
        <taxon>Nematoda</taxon>
        <taxon>Chromadorea</taxon>
        <taxon>Rhabditida</taxon>
        <taxon>Rhabditina</taxon>
        <taxon>Rhabditomorpha</taxon>
        <taxon>Strongyloidea</taxon>
        <taxon>Strongylidae</taxon>
        <taxon>Cylicocyclus</taxon>
    </lineage>
</organism>
<evidence type="ECO:0000313" key="2">
    <source>
        <dbReference type="Proteomes" id="UP001176961"/>
    </source>
</evidence>
<sequence length="79" mass="8441">MGAAFKTCAGWGFFGNACPTIWISPGSQNHGAGLLILCGTTLLPLRQLFSHATTQRLKTSSLSISKLFDLSQAVKTSRQ</sequence>
<gene>
    <name evidence="1" type="ORF">CYNAS_LOCUS3713</name>
</gene>
<reference evidence="1" key="1">
    <citation type="submission" date="2023-07" db="EMBL/GenBank/DDBJ databases">
        <authorList>
            <consortium name="CYATHOMIX"/>
        </authorList>
    </citation>
    <scope>NUCLEOTIDE SEQUENCE</scope>
    <source>
        <strain evidence="1">N/A</strain>
    </source>
</reference>
<dbReference type="Proteomes" id="UP001176961">
    <property type="component" value="Unassembled WGS sequence"/>
</dbReference>
<dbReference type="EMBL" id="CATQJL010000001">
    <property type="protein sequence ID" value="CAJ0591730.1"/>
    <property type="molecule type" value="Genomic_DNA"/>
</dbReference>
<accession>A0AA36GKC6</accession>
<dbReference type="AlphaFoldDB" id="A0AA36GKC6"/>
<keyword evidence="2" id="KW-1185">Reference proteome</keyword>
<name>A0AA36GKC6_CYLNA</name>